<evidence type="ECO:0000313" key="2">
    <source>
        <dbReference type="Proteomes" id="UP000275408"/>
    </source>
</evidence>
<sequence>MVPKLTVCTGFTLMKKNPFKCYFECVSEDRCLSYNFLPIHDKETSRCQLSGSDRFVSQVNFTKEDGALYRGIQ</sequence>
<dbReference type="Proteomes" id="UP000275408">
    <property type="component" value="Unassembled WGS sequence"/>
</dbReference>
<organism evidence="1 2">
    <name type="scientific">Pocillopora damicornis</name>
    <name type="common">Cauliflower coral</name>
    <name type="synonym">Millepora damicornis</name>
    <dbReference type="NCBI Taxonomy" id="46731"/>
    <lineage>
        <taxon>Eukaryota</taxon>
        <taxon>Metazoa</taxon>
        <taxon>Cnidaria</taxon>
        <taxon>Anthozoa</taxon>
        <taxon>Hexacorallia</taxon>
        <taxon>Scleractinia</taxon>
        <taxon>Astrocoeniina</taxon>
        <taxon>Pocilloporidae</taxon>
        <taxon>Pocillopora</taxon>
    </lineage>
</organism>
<dbReference type="EMBL" id="RCHS01002416">
    <property type="protein sequence ID" value="RMX47483.1"/>
    <property type="molecule type" value="Genomic_DNA"/>
</dbReference>
<evidence type="ECO:0000313" key="1">
    <source>
        <dbReference type="EMBL" id="RMX47483.1"/>
    </source>
</evidence>
<gene>
    <name evidence="1" type="ORF">pdam_00002192</name>
</gene>
<name>A0A3M6U1C9_POCDA</name>
<protein>
    <submittedName>
        <fullName evidence="1">Uncharacterized protein</fullName>
    </submittedName>
</protein>
<accession>A0A3M6U1C9</accession>
<reference evidence="1 2" key="1">
    <citation type="journal article" date="2018" name="Sci. Rep.">
        <title>Comparative analysis of the Pocillopora damicornis genome highlights role of immune system in coral evolution.</title>
        <authorList>
            <person name="Cunning R."/>
            <person name="Bay R.A."/>
            <person name="Gillette P."/>
            <person name="Baker A.C."/>
            <person name="Traylor-Knowles N."/>
        </authorList>
    </citation>
    <scope>NUCLEOTIDE SEQUENCE [LARGE SCALE GENOMIC DNA]</scope>
    <source>
        <strain evidence="1">RSMAS</strain>
        <tissue evidence="1">Whole animal</tissue>
    </source>
</reference>
<feature type="non-terminal residue" evidence="1">
    <location>
        <position position="73"/>
    </location>
</feature>
<keyword evidence="2" id="KW-1185">Reference proteome</keyword>
<comment type="caution">
    <text evidence="1">The sequence shown here is derived from an EMBL/GenBank/DDBJ whole genome shotgun (WGS) entry which is preliminary data.</text>
</comment>
<proteinExistence type="predicted"/>
<dbReference type="AlphaFoldDB" id="A0A3M6U1C9"/>